<dbReference type="Pfam" id="PF07690">
    <property type="entry name" value="MFS_1"/>
    <property type="match status" value="1"/>
</dbReference>
<evidence type="ECO:0000256" key="7">
    <source>
        <dbReference type="ARBA" id="ARBA00023136"/>
    </source>
</evidence>
<evidence type="ECO:0000256" key="4">
    <source>
        <dbReference type="ARBA" id="ARBA00022692"/>
    </source>
</evidence>
<dbReference type="SUPFAM" id="SSF103473">
    <property type="entry name" value="MFS general substrate transporter"/>
    <property type="match status" value="1"/>
</dbReference>
<evidence type="ECO:0000256" key="9">
    <source>
        <dbReference type="SAM" id="Phobius"/>
    </source>
</evidence>
<feature type="transmembrane region" description="Helical" evidence="9">
    <location>
        <begin position="157"/>
        <end position="177"/>
    </location>
</feature>
<keyword evidence="4 9" id="KW-0812">Transmembrane</keyword>
<feature type="transmembrane region" description="Helical" evidence="9">
    <location>
        <begin position="477"/>
        <end position="496"/>
    </location>
</feature>
<keyword evidence="3" id="KW-0813">Transport</keyword>
<feature type="transmembrane region" description="Helical" evidence="9">
    <location>
        <begin position="357"/>
        <end position="380"/>
    </location>
</feature>
<dbReference type="EMBL" id="JROU02002250">
    <property type="protein sequence ID" value="OEH73724.1"/>
    <property type="molecule type" value="Genomic_DNA"/>
</dbReference>
<feature type="transmembrane region" description="Helical" evidence="9">
    <location>
        <begin position="387"/>
        <end position="406"/>
    </location>
</feature>
<organism evidence="10 11">
    <name type="scientific">Cyclospora cayetanensis</name>
    <dbReference type="NCBI Taxonomy" id="88456"/>
    <lineage>
        <taxon>Eukaryota</taxon>
        <taxon>Sar</taxon>
        <taxon>Alveolata</taxon>
        <taxon>Apicomplexa</taxon>
        <taxon>Conoidasida</taxon>
        <taxon>Coccidia</taxon>
        <taxon>Eucoccidiorida</taxon>
        <taxon>Eimeriorina</taxon>
        <taxon>Eimeriidae</taxon>
        <taxon>Cyclospora</taxon>
    </lineage>
</organism>
<gene>
    <name evidence="10" type="ORF">cyc_00684</name>
</gene>
<feature type="transmembrane region" description="Helical" evidence="9">
    <location>
        <begin position="332"/>
        <end position="351"/>
    </location>
</feature>
<comment type="caution">
    <text evidence="10">The sequence shown here is derived from an EMBL/GenBank/DDBJ whole genome shotgun (WGS) entry which is preliminary data.</text>
</comment>
<feature type="transmembrane region" description="Helical" evidence="9">
    <location>
        <begin position="448"/>
        <end position="471"/>
    </location>
</feature>
<dbReference type="PANTHER" id="PTHR20772">
    <property type="entry name" value="PROTEIN FMP42"/>
    <property type="match status" value="1"/>
</dbReference>
<dbReference type="GO" id="GO:0016020">
    <property type="term" value="C:membrane"/>
    <property type="evidence" value="ECO:0007669"/>
    <property type="project" value="UniProtKB-SubCell"/>
</dbReference>
<keyword evidence="6 9" id="KW-1133">Transmembrane helix</keyword>
<dbReference type="AlphaFoldDB" id="A0A1D3CR98"/>
<feature type="transmembrane region" description="Helical" evidence="9">
    <location>
        <begin position="412"/>
        <end position="436"/>
    </location>
</feature>
<evidence type="ECO:0000256" key="1">
    <source>
        <dbReference type="ARBA" id="ARBA00004141"/>
    </source>
</evidence>
<proteinExistence type="inferred from homology"/>
<dbReference type="Proteomes" id="UP000095192">
    <property type="component" value="Unassembled WGS sequence"/>
</dbReference>
<reference evidence="10 11" key="1">
    <citation type="journal article" date="2016" name="BMC Genomics">
        <title>Comparative genomics reveals Cyclospora cayetanensis possesses coccidia-like metabolism and invasion components but unique surface antigens.</title>
        <authorList>
            <person name="Liu S."/>
            <person name="Wang L."/>
            <person name="Zheng H."/>
            <person name="Xu Z."/>
            <person name="Roellig D.M."/>
            <person name="Li N."/>
            <person name="Frace M.A."/>
            <person name="Tang K."/>
            <person name="Arrowood M.J."/>
            <person name="Moss D.M."/>
            <person name="Zhang L."/>
            <person name="Feng Y."/>
            <person name="Xiao L."/>
        </authorList>
    </citation>
    <scope>NUCLEOTIDE SEQUENCE [LARGE SCALE GENOMIC DNA]</scope>
    <source>
        <strain evidence="10 11">CHN_HEN01</strain>
    </source>
</reference>
<comment type="subcellular location">
    <subcellularLocation>
        <location evidence="1">Membrane</location>
        <topology evidence="1">Multi-pass membrane protein</topology>
    </subcellularLocation>
</comment>
<keyword evidence="11" id="KW-1185">Reference proteome</keyword>
<feature type="transmembrane region" description="Helical" evidence="9">
    <location>
        <begin position="124"/>
        <end position="145"/>
    </location>
</feature>
<dbReference type="GO" id="GO:0022857">
    <property type="term" value="F:transmembrane transporter activity"/>
    <property type="evidence" value="ECO:0007669"/>
    <property type="project" value="InterPro"/>
</dbReference>
<keyword evidence="5" id="KW-0029">Amino-acid transport</keyword>
<name>A0A1D3CR98_9EIME</name>
<comment type="similarity">
    <text evidence="2">Belongs to the SLC43A transporter (TC 2.A.1.44) family.</text>
</comment>
<evidence type="ECO:0000256" key="6">
    <source>
        <dbReference type="ARBA" id="ARBA00022989"/>
    </source>
</evidence>
<evidence type="ECO:0000256" key="2">
    <source>
        <dbReference type="ARBA" id="ARBA00006595"/>
    </source>
</evidence>
<dbReference type="InterPro" id="IPR011701">
    <property type="entry name" value="MFS"/>
</dbReference>
<dbReference type="InParanoid" id="A0A1D3CR98"/>
<accession>A0A1D3CR98</accession>
<dbReference type="InterPro" id="IPR036259">
    <property type="entry name" value="MFS_trans_sf"/>
</dbReference>
<feature type="region of interest" description="Disordered" evidence="8">
    <location>
        <begin position="196"/>
        <end position="245"/>
    </location>
</feature>
<evidence type="ECO:0000256" key="3">
    <source>
        <dbReference type="ARBA" id="ARBA00022448"/>
    </source>
</evidence>
<dbReference type="VEuPathDB" id="ToxoDB:cyc_00684"/>
<dbReference type="VEuPathDB" id="ToxoDB:LOC34617813"/>
<feature type="region of interest" description="Disordered" evidence="8">
    <location>
        <begin position="521"/>
        <end position="576"/>
    </location>
</feature>
<feature type="compositionally biased region" description="Polar residues" evidence="8">
    <location>
        <begin position="231"/>
        <end position="245"/>
    </location>
</feature>
<keyword evidence="7 9" id="KW-0472">Membrane</keyword>
<evidence type="ECO:0000256" key="5">
    <source>
        <dbReference type="ARBA" id="ARBA00022970"/>
    </source>
</evidence>
<sequence>MILRAGGFSYLCDEDSTAFLEGPGQEQIPGVCNAQEAAVQKLYTLTLAVHFSSSALAGFLVDSLGPRLTALLGQSISFTGWCLLASTTRNSRYTLPAAFVLIGLGVDTSSLPHLCIARLFPGSAGLIITITGSAASASMFVPVILEYFGGNDLKVCWVYAFVGPGCMFFVALTLFPYRNFRVYDVNAKSVDAKHAATTHVKGSSSTEDQSTEHTQSRYPRTQPPDIHQHSPLASQEPESPVKTSYSCPPLGPVAEALAPPSPPVGAFVETGGSSVSLQVFGSRQLGEAAAEGSAKDDDLTHEVSMDKCLALPAVPGSEKRCNFRSQIFSERYVLVVLYFVGVVWVSCFYQLAPRRSFSTSVVAFLEVALPLSFIPCIILGKLADVWGIVRVMLALNTSGFLMYALAMLRREAAGYASVVFFCFYMSLFMGQIFVYIEHTFSPKHFSTLVGLAAMVGGLLSLVCNFFYEIAVSKGERGLFICQLTILSMLLVQYVILGRLYYLFLENPCPYSTGLPTTASSTNSSSCVTEGMHKQKRQQEQQAHQNPQQEQQAHQNPQQEQQAHQNPQQDQNKGEAE</sequence>
<feature type="compositionally biased region" description="Polar residues" evidence="8">
    <location>
        <begin position="200"/>
        <end position="209"/>
    </location>
</feature>
<evidence type="ECO:0000313" key="10">
    <source>
        <dbReference type="EMBL" id="OEH73724.1"/>
    </source>
</evidence>
<evidence type="ECO:0000256" key="8">
    <source>
        <dbReference type="SAM" id="MobiDB-lite"/>
    </source>
</evidence>
<dbReference type="GO" id="GO:0006865">
    <property type="term" value="P:amino acid transport"/>
    <property type="evidence" value="ECO:0007669"/>
    <property type="project" value="UniProtKB-KW"/>
</dbReference>
<evidence type="ECO:0000313" key="11">
    <source>
        <dbReference type="Proteomes" id="UP000095192"/>
    </source>
</evidence>
<dbReference type="Gene3D" id="1.20.1250.20">
    <property type="entry name" value="MFS general substrate transporter like domains"/>
    <property type="match status" value="1"/>
</dbReference>
<feature type="compositionally biased region" description="Low complexity" evidence="8">
    <location>
        <begin position="539"/>
        <end position="568"/>
    </location>
</feature>
<dbReference type="InterPro" id="IPR052599">
    <property type="entry name" value="SLC43A_AATransporter"/>
</dbReference>
<dbReference type="PANTHER" id="PTHR20772:SF2">
    <property type="entry name" value="PROTEIN FMP42"/>
    <property type="match status" value="1"/>
</dbReference>
<protein>
    <submittedName>
        <fullName evidence="10">Uncharacterized protein</fullName>
    </submittedName>
</protein>